<reference evidence="1 2" key="1">
    <citation type="submission" date="2023-03" db="EMBL/GenBank/DDBJ databases">
        <title>High-quality genome of Scylla paramamosain provides insights in environmental adaptation.</title>
        <authorList>
            <person name="Zhang L."/>
        </authorList>
    </citation>
    <scope>NUCLEOTIDE SEQUENCE [LARGE SCALE GENOMIC DNA]</scope>
    <source>
        <strain evidence="1">LZ_2023a</strain>
        <tissue evidence="1">Muscle</tissue>
    </source>
</reference>
<dbReference type="AlphaFoldDB" id="A0AAW0T4G7"/>
<dbReference type="EMBL" id="JARAKH010000039">
    <property type="protein sequence ID" value="KAK8382286.1"/>
    <property type="molecule type" value="Genomic_DNA"/>
</dbReference>
<protein>
    <submittedName>
        <fullName evidence="1">Uncharacterized protein</fullName>
    </submittedName>
</protein>
<evidence type="ECO:0000313" key="2">
    <source>
        <dbReference type="Proteomes" id="UP001487740"/>
    </source>
</evidence>
<proteinExistence type="predicted"/>
<evidence type="ECO:0000313" key="1">
    <source>
        <dbReference type="EMBL" id="KAK8382286.1"/>
    </source>
</evidence>
<organism evidence="1 2">
    <name type="scientific">Scylla paramamosain</name>
    <name type="common">Mud crab</name>
    <dbReference type="NCBI Taxonomy" id="85552"/>
    <lineage>
        <taxon>Eukaryota</taxon>
        <taxon>Metazoa</taxon>
        <taxon>Ecdysozoa</taxon>
        <taxon>Arthropoda</taxon>
        <taxon>Crustacea</taxon>
        <taxon>Multicrustacea</taxon>
        <taxon>Malacostraca</taxon>
        <taxon>Eumalacostraca</taxon>
        <taxon>Eucarida</taxon>
        <taxon>Decapoda</taxon>
        <taxon>Pleocyemata</taxon>
        <taxon>Brachyura</taxon>
        <taxon>Eubrachyura</taxon>
        <taxon>Portunoidea</taxon>
        <taxon>Portunidae</taxon>
        <taxon>Portuninae</taxon>
        <taxon>Scylla</taxon>
    </lineage>
</organism>
<comment type="caution">
    <text evidence="1">The sequence shown here is derived from an EMBL/GenBank/DDBJ whole genome shotgun (WGS) entry which is preliminary data.</text>
</comment>
<keyword evidence="2" id="KW-1185">Reference proteome</keyword>
<sequence length="74" mass="8549">MRRERQRHVIPLLQHTKVNRRFFISTSFSSSLHRHDSAAVPPQLLWLGSDASINCTCSHQSPAAFSLHVMNYKF</sequence>
<dbReference type="Proteomes" id="UP001487740">
    <property type="component" value="Unassembled WGS sequence"/>
</dbReference>
<name>A0AAW0T4G7_SCYPA</name>
<gene>
    <name evidence="1" type="ORF">O3P69_015310</name>
</gene>
<accession>A0AAW0T4G7</accession>